<dbReference type="Pfam" id="PF13672">
    <property type="entry name" value="PP2C_2"/>
    <property type="match status" value="1"/>
</dbReference>
<feature type="domain" description="PPM-type phosphatase" evidence="1">
    <location>
        <begin position="7"/>
        <end position="248"/>
    </location>
</feature>
<reference evidence="2 3" key="1">
    <citation type="submission" date="2021-02" db="EMBL/GenBank/DDBJ databases">
        <title>Complete genome of Desulfoluna sp. strain ASN36.</title>
        <authorList>
            <person name="Takahashi A."/>
            <person name="Kojima H."/>
            <person name="Fukui M."/>
        </authorList>
    </citation>
    <scope>NUCLEOTIDE SEQUENCE [LARGE SCALE GENOMIC DNA]</scope>
    <source>
        <strain evidence="2 3">ASN36</strain>
    </source>
</reference>
<dbReference type="InterPro" id="IPR036457">
    <property type="entry name" value="PPM-type-like_dom_sf"/>
</dbReference>
<evidence type="ECO:0000313" key="3">
    <source>
        <dbReference type="Proteomes" id="UP001320148"/>
    </source>
</evidence>
<dbReference type="SMART" id="SM00331">
    <property type="entry name" value="PP2C_SIG"/>
    <property type="match status" value="1"/>
</dbReference>
<dbReference type="EMBL" id="AP024488">
    <property type="protein sequence ID" value="BCS98294.1"/>
    <property type="molecule type" value="Genomic_DNA"/>
</dbReference>
<dbReference type="Gene3D" id="3.60.40.10">
    <property type="entry name" value="PPM-type phosphatase domain"/>
    <property type="match status" value="1"/>
</dbReference>
<accession>A0ABN6F7U0</accession>
<name>A0ABN6F7U0_9BACT</name>
<proteinExistence type="predicted"/>
<dbReference type="InterPro" id="IPR015655">
    <property type="entry name" value="PP2C"/>
</dbReference>
<dbReference type="SMART" id="SM00332">
    <property type="entry name" value="PP2Cc"/>
    <property type="match status" value="1"/>
</dbReference>
<sequence length="274" mass="29777">MTMDVENAALTDVGCRRHRNEDAFFVSDEMKLYVVSDGMGGHRAGDVASRLVVEGMREYIHRVKDRADGQDSPVGSGLSREASHLVDAIGHANRKVWHAARNASDCEGMGATVSAVWIRGTTFVAANVGDSPVYCIHGETIELVSVPHNLSNGKMINGEEQPEPKGLKNILTRAVGIRERVVADVCESQCYPGDRFVLCSDGLSNRVSEEEIFQAARNLSLREATRTLVELAKARGGDDNITVVVVKVCGRERGPFSGWMTRVLGRLLPGVMKG</sequence>
<keyword evidence="3" id="KW-1185">Reference proteome</keyword>
<dbReference type="SUPFAM" id="SSF81606">
    <property type="entry name" value="PP2C-like"/>
    <property type="match status" value="1"/>
</dbReference>
<protein>
    <recommendedName>
        <fullName evidence="1">PPM-type phosphatase domain-containing protein</fullName>
    </recommendedName>
</protein>
<evidence type="ECO:0000313" key="2">
    <source>
        <dbReference type="EMBL" id="BCS98294.1"/>
    </source>
</evidence>
<dbReference type="CDD" id="cd00143">
    <property type="entry name" value="PP2Cc"/>
    <property type="match status" value="1"/>
</dbReference>
<organism evidence="2 3">
    <name type="scientific">Desulfoluna limicola</name>
    <dbReference type="NCBI Taxonomy" id="2810562"/>
    <lineage>
        <taxon>Bacteria</taxon>
        <taxon>Pseudomonadati</taxon>
        <taxon>Thermodesulfobacteriota</taxon>
        <taxon>Desulfobacteria</taxon>
        <taxon>Desulfobacterales</taxon>
        <taxon>Desulfolunaceae</taxon>
        <taxon>Desulfoluna</taxon>
    </lineage>
</organism>
<evidence type="ECO:0000259" key="1">
    <source>
        <dbReference type="PROSITE" id="PS51746"/>
    </source>
</evidence>
<gene>
    <name evidence="2" type="ORF">DSLASN_39260</name>
</gene>
<dbReference type="Proteomes" id="UP001320148">
    <property type="component" value="Chromosome"/>
</dbReference>
<dbReference type="PROSITE" id="PS51746">
    <property type="entry name" value="PPM_2"/>
    <property type="match status" value="1"/>
</dbReference>
<dbReference type="PANTHER" id="PTHR47992">
    <property type="entry name" value="PROTEIN PHOSPHATASE"/>
    <property type="match status" value="1"/>
</dbReference>
<dbReference type="InterPro" id="IPR001932">
    <property type="entry name" value="PPM-type_phosphatase-like_dom"/>
</dbReference>